<evidence type="ECO:0000256" key="9">
    <source>
        <dbReference type="ARBA" id="ARBA00023163"/>
    </source>
</evidence>
<evidence type="ECO:0000256" key="8">
    <source>
        <dbReference type="ARBA" id="ARBA00022723"/>
    </source>
</evidence>
<keyword evidence="8" id="KW-0479">Metal-binding</keyword>
<sequence>MQIFLSGLLNGNDGKHPACDPTYFGRREFSFTLDNDIYLRFKSFNNSSELEISIREKCPFKIDIGPAYSVDPAKRHAYAQSGDNAFTPVERELVFDIDMTDYDDVRYCCSWADVCLDCWPLMTIAIKVIDTALRDDFGFKHILWVYSGWRGVHCWVCDGKARRLTNEQVHCRLLLSLQGK</sequence>
<organism evidence="10 11">
    <name type="scientific">Quillaja saponaria</name>
    <name type="common">Soap bark tree</name>
    <dbReference type="NCBI Taxonomy" id="32244"/>
    <lineage>
        <taxon>Eukaryota</taxon>
        <taxon>Viridiplantae</taxon>
        <taxon>Streptophyta</taxon>
        <taxon>Embryophyta</taxon>
        <taxon>Tracheophyta</taxon>
        <taxon>Spermatophyta</taxon>
        <taxon>Magnoliopsida</taxon>
        <taxon>eudicotyledons</taxon>
        <taxon>Gunneridae</taxon>
        <taxon>Pentapetalae</taxon>
        <taxon>rosids</taxon>
        <taxon>fabids</taxon>
        <taxon>Fabales</taxon>
        <taxon>Quillajaceae</taxon>
        <taxon>Quillaja</taxon>
    </lineage>
</organism>
<dbReference type="InterPro" id="IPR002755">
    <property type="entry name" value="DNA_primase_S"/>
</dbReference>
<evidence type="ECO:0000313" key="11">
    <source>
        <dbReference type="Proteomes" id="UP001163823"/>
    </source>
</evidence>
<dbReference type="SUPFAM" id="SSF56747">
    <property type="entry name" value="Prim-pol domain"/>
    <property type="match status" value="1"/>
</dbReference>
<dbReference type="GO" id="GO:0003899">
    <property type="term" value="F:DNA-directed RNA polymerase activity"/>
    <property type="evidence" value="ECO:0007669"/>
    <property type="project" value="InterPro"/>
</dbReference>
<evidence type="ECO:0000256" key="5">
    <source>
        <dbReference type="ARBA" id="ARBA00022679"/>
    </source>
</evidence>
<dbReference type="AlphaFoldDB" id="A0AAD7L6H0"/>
<comment type="caution">
    <text evidence="10">The sequence shown here is derived from an EMBL/GenBank/DDBJ whole genome shotgun (WGS) entry which is preliminary data.</text>
</comment>
<reference evidence="10" key="1">
    <citation type="journal article" date="2023" name="Science">
        <title>Elucidation of the pathway for biosynthesis of saponin adjuvants from the soapbark tree.</title>
        <authorList>
            <person name="Reed J."/>
            <person name="Orme A."/>
            <person name="El-Demerdash A."/>
            <person name="Owen C."/>
            <person name="Martin L.B.B."/>
            <person name="Misra R.C."/>
            <person name="Kikuchi S."/>
            <person name="Rejzek M."/>
            <person name="Martin A.C."/>
            <person name="Harkess A."/>
            <person name="Leebens-Mack J."/>
            <person name="Louveau T."/>
            <person name="Stephenson M.J."/>
            <person name="Osbourn A."/>
        </authorList>
    </citation>
    <scope>NUCLEOTIDE SEQUENCE</scope>
    <source>
        <strain evidence="10">S10</strain>
    </source>
</reference>
<dbReference type="Proteomes" id="UP001163823">
    <property type="component" value="Chromosome 10"/>
</dbReference>
<keyword evidence="7" id="KW-0235">DNA replication</keyword>
<dbReference type="PANTHER" id="PTHR10536">
    <property type="entry name" value="DNA PRIMASE SMALL SUBUNIT"/>
    <property type="match status" value="1"/>
</dbReference>
<keyword evidence="4" id="KW-0639">Primosome</keyword>
<dbReference type="GO" id="GO:0005658">
    <property type="term" value="C:alpha DNA polymerase:primase complex"/>
    <property type="evidence" value="ECO:0007669"/>
    <property type="project" value="UniProtKB-ARBA"/>
</dbReference>
<keyword evidence="5" id="KW-0808">Transferase</keyword>
<dbReference type="GO" id="GO:0046872">
    <property type="term" value="F:metal ion binding"/>
    <property type="evidence" value="ECO:0007669"/>
    <property type="project" value="UniProtKB-KW"/>
</dbReference>
<evidence type="ECO:0000256" key="3">
    <source>
        <dbReference type="ARBA" id="ARBA00022478"/>
    </source>
</evidence>
<evidence type="ECO:0000256" key="4">
    <source>
        <dbReference type="ARBA" id="ARBA00022515"/>
    </source>
</evidence>
<dbReference type="GO" id="GO:0006269">
    <property type="term" value="P:DNA replication, synthesis of primer"/>
    <property type="evidence" value="ECO:0007669"/>
    <property type="project" value="UniProtKB-KW"/>
</dbReference>
<dbReference type="InterPro" id="IPR014052">
    <property type="entry name" value="DNA_primase_ssu_euk/arc"/>
</dbReference>
<evidence type="ECO:0000313" key="10">
    <source>
        <dbReference type="EMBL" id="KAJ7952133.1"/>
    </source>
</evidence>
<dbReference type="KEGG" id="qsa:O6P43_024031"/>
<dbReference type="CDD" id="cd04860">
    <property type="entry name" value="AE_Prim_S"/>
    <property type="match status" value="1"/>
</dbReference>
<keyword evidence="3" id="KW-0240">DNA-directed RNA polymerase</keyword>
<evidence type="ECO:0000256" key="6">
    <source>
        <dbReference type="ARBA" id="ARBA00022695"/>
    </source>
</evidence>
<proteinExistence type="inferred from homology"/>
<dbReference type="Pfam" id="PF01896">
    <property type="entry name" value="DNA_primase_S"/>
    <property type="match status" value="1"/>
</dbReference>
<evidence type="ECO:0000256" key="1">
    <source>
        <dbReference type="ARBA" id="ARBA00009762"/>
    </source>
</evidence>
<gene>
    <name evidence="10" type="ORF">O6P43_024031</name>
</gene>
<dbReference type="Gene3D" id="3.90.920.10">
    <property type="entry name" value="DNA primase, PRIM domain"/>
    <property type="match status" value="1"/>
</dbReference>
<comment type="similarity">
    <text evidence="1">Belongs to the eukaryotic-type primase small subunit family.</text>
</comment>
<evidence type="ECO:0000256" key="7">
    <source>
        <dbReference type="ARBA" id="ARBA00022705"/>
    </source>
</evidence>
<evidence type="ECO:0000256" key="2">
    <source>
        <dbReference type="ARBA" id="ARBA00021278"/>
    </source>
</evidence>
<keyword evidence="11" id="KW-1185">Reference proteome</keyword>
<keyword evidence="6" id="KW-0548">Nucleotidyltransferase</keyword>
<dbReference type="EMBL" id="JARAOO010000010">
    <property type="protein sequence ID" value="KAJ7952133.1"/>
    <property type="molecule type" value="Genomic_DNA"/>
</dbReference>
<accession>A0AAD7L6H0</accession>
<protein>
    <recommendedName>
        <fullName evidence="2">DNA primase small subunit</fullName>
    </recommendedName>
</protein>
<keyword evidence="9" id="KW-0804">Transcription</keyword>
<name>A0AAD7L6H0_QUISA</name>